<feature type="transmembrane region" description="Helical" evidence="5">
    <location>
        <begin position="327"/>
        <end position="349"/>
    </location>
</feature>
<comment type="subcellular location">
    <subcellularLocation>
        <location evidence="1">Membrane</location>
        <topology evidence="1">Multi-pass membrane protein</topology>
    </subcellularLocation>
</comment>
<proteinExistence type="predicted"/>
<evidence type="ECO:0000259" key="6">
    <source>
        <dbReference type="Pfam" id="PF01490"/>
    </source>
</evidence>
<sequence>MTKKKIDLVSSDFKSTTTLTKNDLMSTQISVDSLDKIYNPYDNRNLQHPNTFLGALIHILKGSLGSGLLAVPRAFMNAGLLVGFIGTIFIGFICTYTIHLLVSASKKICVDLKIPSLGFAETAEAIFENGPSGLRRFSKAAKLFVEISLTMTHFVGNAVYVVFISESLAKLVGSFHPPAQAWGQFFKLVILVLLIFFCQIRELKHIVPFSFVANITMIIALAITGYYMVKEIIHVDPSERNLATSIAGIPSFFSTVVFAMEGIGTIMPVENSMIEDRFVGCPGVLNISMILVVTFYTIIGFCGYYAFGDMTHATITQNLPDGEVLAQVVQASISLAIFFTFMLQYYVPIDITWRRLEPYIPKDKQNIVQILWRILTVSFIVGVAAAAGDHLGPLIDLLGAVFFSTLGLFIPTFLDIIVHWKKWGKFNWILVKDLLLIFFFLFGLSSGTYYAVLNFIK</sequence>
<feature type="transmembrane region" description="Helical" evidence="5">
    <location>
        <begin position="430"/>
        <end position="452"/>
    </location>
</feature>
<feature type="transmembrane region" description="Helical" evidence="5">
    <location>
        <begin position="184"/>
        <end position="200"/>
    </location>
</feature>
<feature type="transmembrane region" description="Helical" evidence="5">
    <location>
        <begin position="207"/>
        <end position="229"/>
    </location>
</feature>
<feature type="domain" description="Amino acid transporter transmembrane" evidence="6">
    <location>
        <begin position="50"/>
        <end position="448"/>
    </location>
</feature>
<organism evidence="7 8">
    <name type="scientific">Psylliodes chrysocephalus</name>
    <dbReference type="NCBI Taxonomy" id="3402493"/>
    <lineage>
        <taxon>Eukaryota</taxon>
        <taxon>Metazoa</taxon>
        <taxon>Ecdysozoa</taxon>
        <taxon>Arthropoda</taxon>
        <taxon>Hexapoda</taxon>
        <taxon>Insecta</taxon>
        <taxon>Pterygota</taxon>
        <taxon>Neoptera</taxon>
        <taxon>Endopterygota</taxon>
        <taxon>Coleoptera</taxon>
        <taxon>Polyphaga</taxon>
        <taxon>Cucujiformia</taxon>
        <taxon>Chrysomeloidea</taxon>
        <taxon>Chrysomelidae</taxon>
        <taxon>Galerucinae</taxon>
        <taxon>Alticini</taxon>
        <taxon>Psylliodes</taxon>
    </lineage>
</organism>
<accession>A0A9P0CM44</accession>
<keyword evidence="4 5" id="KW-0472">Membrane</keyword>
<feature type="transmembrane region" description="Helical" evidence="5">
    <location>
        <begin position="52"/>
        <end position="72"/>
    </location>
</feature>
<feature type="transmembrane region" description="Helical" evidence="5">
    <location>
        <begin position="241"/>
        <end position="263"/>
    </location>
</feature>
<dbReference type="PANTHER" id="PTHR22950">
    <property type="entry name" value="AMINO ACID TRANSPORTER"/>
    <property type="match status" value="1"/>
</dbReference>
<keyword evidence="2 5" id="KW-0812">Transmembrane</keyword>
<evidence type="ECO:0000256" key="3">
    <source>
        <dbReference type="ARBA" id="ARBA00022989"/>
    </source>
</evidence>
<evidence type="ECO:0000256" key="1">
    <source>
        <dbReference type="ARBA" id="ARBA00004141"/>
    </source>
</evidence>
<evidence type="ECO:0000313" key="8">
    <source>
        <dbReference type="Proteomes" id="UP001153636"/>
    </source>
</evidence>
<dbReference type="InterPro" id="IPR013057">
    <property type="entry name" value="AA_transpt_TM"/>
</dbReference>
<evidence type="ECO:0000256" key="5">
    <source>
        <dbReference type="SAM" id="Phobius"/>
    </source>
</evidence>
<evidence type="ECO:0000256" key="4">
    <source>
        <dbReference type="ARBA" id="ARBA00023136"/>
    </source>
</evidence>
<protein>
    <recommendedName>
        <fullName evidence="6">Amino acid transporter transmembrane domain-containing protein</fullName>
    </recommendedName>
</protein>
<feature type="transmembrane region" description="Helical" evidence="5">
    <location>
        <begin position="143"/>
        <end position="164"/>
    </location>
</feature>
<gene>
    <name evidence="7" type="ORF">PSYICH_LOCUS1497</name>
</gene>
<dbReference type="AlphaFoldDB" id="A0A9P0CM44"/>
<keyword evidence="3 5" id="KW-1133">Transmembrane helix</keyword>
<feature type="transmembrane region" description="Helical" evidence="5">
    <location>
        <begin position="394"/>
        <end position="418"/>
    </location>
</feature>
<dbReference type="Proteomes" id="UP001153636">
    <property type="component" value="Chromosome 10"/>
</dbReference>
<dbReference type="GO" id="GO:0015179">
    <property type="term" value="F:L-amino acid transmembrane transporter activity"/>
    <property type="evidence" value="ECO:0007669"/>
    <property type="project" value="TreeGrafter"/>
</dbReference>
<dbReference type="PANTHER" id="PTHR22950:SF494">
    <property type="entry name" value="GH04538P"/>
    <property type="match status" value="1"/>
</dbReference>
<reference evidence="7" key="1">
    <citation type="submission" date="2022-01" db="EMBL/GenBank/DDBJ databases">
        <authorList>
            <person name="King R."/>
        </authorList>
    </citation>
    <scope>NUCLEOTIDE SEQUENCE</scope>
</reference>
<evidence type="ECO:0000256" key="2">
    <source>
        <dbReference type="ARBA" id="ARBA00022692"/>
    </source>
</evidence>
<dbReference type="OrthoDB" id="1684102at2759"/>
<dbReference type="Pfam" id="PF01490">
    <property type="entry name" value="Aa_trans"/>
    <property type="match status" value="1"/>
</dbReference>
<dbReference type="GO" id="GO:0005774">
    <property type="term" value="C:vacuolar membrane"/>
    <property type="evidence" value="ECO:0007669"/>
    <property type="project" value="TreeGrafter"/>
</dbReference>
<name>A0A9P0CM44_9CUCU</name>
<evidence type="ECO:0000313" key="7">
    <source>
        <dbReference type="EMBL" id="CAH1100601.1"/>
    </source>
</evidence>
<feature type="transmembrane region" description="Helical" evidence="5">
    <location>
        <begin position="284"/>
        <end position="307"/>
    </location>
</feature>
<feature type="transmembrane region" description="Helical" evidence="5">
    <location>
        <begin position="370"/>
        <end position="388"/>
    </location>
</feature>
<feature type="transmembrane region" description="Helical" evidence="5">
    <location>
        <begin position="78"/>
        <end position="98"/>
    </location>
</feature>
<dbReference type="EMBL" id="OV651822">
    <property type="protein sequence ID" value="CAH1100601.1"/>
    <property type="molecule type" value="Genomic_DNA"/>
</dbReference>
<keyword evidence="8" id="KW-1185">Reference proteome</keyword>